<dbReference type="OrthoDB" id="10551683at2759"/>
<gene>
    <name evidence="1" type="ORF">HCDG_04218</name>
</gene>
<reference evidence="2" key="1">
    <citation type="submission" date="2009-05" db="EMBL/GenBank/DDBJ databases">
        <title>The genome sequence of Ajellomyces capsulatus strain H143.</title>
        <authorList>
            <person name="Champion M."/>
            <person name="Cuomo C.A."/>
            <person name="Ma L.-J."/>
            <person name="Henn M.R."/>
            <person name="Sil A."/>
            <person name="Goldman B."/>
            <person name="Young S.K."/>
            <person name="Kodira C.D."/>
            <person name="Zeng Q."/>
            <person name="Koehrsen M."/>
            <person name="Alvarado L."/>
            <person name="Berlin A.M."/>
            <person name="Borenstein D."/>
            <person name="Chen Z."/>
            <person name="Engels R."/>
            <person name="Freedman E."/>
            <person name="Gellesch M."/>
            <person name="Goldberg J."/>
            <person name="Griggs A."/>
            <person name="Gujja S."/>
            <person name="Heiman D.I."/>
            <person name="Hepburn T.A."/>
            <person name="Howarth C."/>
            <person name="Jen D."/>
            <person name="Larson L."/>
            <person name="Lewis B."/>
            <person name="Mehta T."/>
            <person name="Park D."/>
            <person name="Pearson M."/>
            <person name="Roberts A."/>
            <person name="Saif S."/>
            <person name="Shea T.D."/>
            <person name="Shenoy N."/>
            <person name="Sisk P."/>
            <person name="Stolte C."/>
            <person name="Sykes S."/>
            <person name="Walk T."/>
            <person name="White J."/>
            <person name="Yandava C."/>
            <person name="Klein B."/>
            <person name="McEwen J.G."/>
            <person name="Puccia R."/>
            <person name="Goldman G.H."/>
            <person name="Felipe M.S."/>
            <person name="Nino-Vega G."/>
            <person name="San-Blas G."/>
            <person name="Taylor J.W."/>
            <person name="Mendoza L."/>
            <person name="Galagan J.E."/>
            <person name="Nusbaum C."/>
            <person name="Birren B.W."/>
        </authorList>
    </citation>
    <scope>NUCLEOTIDE SEQUENCE [LARGE SCALE GENOMIC DNA]</scope>
    <source>
        <strain evidence="2">H143</strain>
    </source>
</reference>
<accession>C6HDD7</accession>
<dbReference type="EMBL" id="GG692423">
    <property type="protein sequence ID" value="EER41571.1"/>
    <property type="molecule type" value="Genomic_DNA"/>
</dbReference>
<organism evidence="1 2">
    <name type="scientific">Ajellomyces capsulatus (strain H143)</name>
    <name type="common">Darling's disease fungus</name>
    <name type="synonym">Histoplasma capsulatum</name>
    <dbReference type="NCBI Taxonomy" id="544712"/>
    <lineage>
        <taxon>Eukaryota</taxon>
        <taxon>Fungi</taxon>
        <taxon>Dikarya</taxon>
        <taxon>Ascomycota</taxon>
        <taxon>Pezizomycotina</taxon>
        <taxon>Eurotiomycetes</taxon>
        <taxon>Eurotiomycetidae</taxon>
        <taxon>Onygenales</taxon>
        <taxon>Ajellomycetaceae</taxon>
        <taxon>Histoplasma</taxon>
    </lineage>
</organism>
<evidence type="ECO:0000313" key="1">
    <source>
        <dbReference type="EMBL" id="EER41571.1"/>
    </source>
</evidence>
<dbReference type="HOGENOM" id="CLU_713650_0_0_1"/>
<dbReference type="VEuPathDB" id="FungiDB:HCDG_04218"/>
<sequence length="387" mass="44140">MEQALPPLASAINVIRPLQVTSAPSCSETTDSKTFSRLTSNPRRIGPTWSFLLGSWLIRRVHRPKVPSLKNRWMEIFKHFCEDPQPSLRTQVCLILETKSSVPPYENFLGTHRHANHKSFVWGWLYARIKLALPIKTRRNEAKRKLDMGLVECDVFEIELLLEVMDPVDSFGRLPSDSAQNEARQPSMEHMRIAGASKNVAGAFLVYFEESWAECENAEQIEFSPRSRDSPQIFLPFRSGFDSQNHQAKPLPQPFLSFSGRIFQFFSSILSIFGWRNPEFGRPKRALSPIDRRGGDDWATRGLKQFGLGLALAVRNVAPTRNDAMQVCCRLDWARAFSVLAAQMRQGVPTMHFHTRTRHCKETRWWCDSSGGCDGGDGDDDDGQWER</sequence>
<proteinExistence type="predicted"/>
<evidence type="ECO:0000313" key="2">
    <source>
        <dbReference type="Proteomes" id="UP000002624"/>
    </source>
</evidence>
<name>C6HDD7_AJECH</name>
<dbReference type="AlphaFoldDB" id="C6HDD7"/>
<protein>
    <submittedName>
        <fullName evidence="1">Uncharacterized protein</fullName>
    </submittedName>
</protein>
<dbReference type="Proteomes" id="UP000002624">
    <property type="component" value="Unassembled WGS sequence"/>
</dbReference>